<reference evidence="14 15" key="1">
    <citation type="submission" date="2025-04" db="UniProtKB">
        <authorList>
            <consortium name="RefSeq"/>
        </authorList>
    </citation>
    <scope>IDENTIFICATION</scope>
    <source>
        <tissue evidence="14 15">Whole organism</tissue>
    </source>
</reference>
<dbReference type="GO" id="GO:0009411">
    <property type="term" value="P:response to UV"/>
    <property type="evidence" value="ECO:0007669"/>
    <property type="project" value="InterPro"/>
</dbReference>
<dbReference type="KEGG" id="foc:113212566"/>
<name>A0A6J1T617_FRAOC</name>
<evidence type="ECO:0000256" key="2">
    <source>
        <dbReference type="ARBA" id="ARBA00009240"/>
    </source>
</evidence>
<sequence>MEQSPSKTDQFKELKKLITTLTHTGEKELDPPVLKGITRICKISNDYVIHAYNLLIGYLEANHAEVRLSCFQICIELFKRSHCFRELLVSNLEQVMALTVETDLSKPLPKPRSTALSLKKLALTTIRDWAKQYGSGYKKLHLGISFLKNCKRVDLNAMALEEAAEHSREEELKRRKKAIQNEHFKKVVIEIKEKQPDIISALTEMDNCLSLLLPRPEDFFIDGEAELQGYEDTKKLEEAHDLDTRDQSSSKDYCKTPSSLSNSKVESSESDDEEDCLSKNPIFDFRKYGIINPHFSITLKVDPAQGSEPLVKKTEENAPIFESAEELFKVVTARYHPCILKWETILEKCSDLDDPTVKEVTLRINELKSRLETVVDKYKRLNMEAFHKKVLRKTSDESDTSDSDFEEVQNKAGFEAFSKSAPVKPSPAKKDDTSQKKSSASKGGNKKDWSLISDENNEKDPTSVFSTLSTFSSKTSEVAPSTSKSSPSTSLSCNNREKSKFVVEQEKSCSDVPSFHDQPGPSDDRKAKLLSLAPKLPFDIDLYHWEDEKIEAPTRLTVKPDGHRFWQKTAEDRDEIRDPDGEASLRTRVIEFTGNFEKVKWTCRAPLPSGKLCPRQDRVKCPFHGKIIARDEVGKPTIPEDQQAELERLELEKANEVPDWQDPKLLAELKESTGMDLRMPDKTKRGWRKHKPEEKKYVGLTDLKASHNTTYNRLSKKVFEKSSMRRVAADLNKLDRKRFRDKYGDQFNYVFDH</sequence>
<evidence type="ECO:0000256" key="8">
    <source>
        <dbReference type="ARBA" id="ARBA00023054"/>
    </source>
</evidence>
<organism evidence="13 14">
    <name type="scientific">Frankliniella occidentalis</name>
    <name type="common">Western flower thrips</name>
    <name type="synonym">Euthrips occidentalis</name>
    <dbReference type="NCBI Taxonomy" id="133901"/>
    <lineage>
        <taxon>Eukaryota</taxon>
        <taxon>Metazoa</taxon>
        <taxon>Ecdysozoa</taxon>
        <taxon>Arthropoda</taxon>
        <taxon>Hexapoda</taxon>
        <taxon>Insecta</taxon>
        <taxon>Pterygota</taxon>
        <taxon>Neoptera</taxon>
        <taxon>Paraneoptera</taxon>
        <taxon>Thysanoptera</taxon>
        <taxon>Terebrantia</taxon>
        <taxon>Thripoidea</taxon>
        <taxon>Thripidae</taxon>
        <taxon>Frankliniella</taxon>
    </lineage>
</organism>
<keyword evidence="7" id="KW-0862">Zinc</keyword>
<evidence type="ECO:0000256" key="3">
    <source>
        <dbReference type="ARBA" id="ARBA00022454"/>
    </source>
</evidence>
<dbReference type="GO" id="GO:0008270">
    <property type="term" value="F:zinc ion binding"/>
    <property type="evidence" value="ECO:0007669"/>
    <property type="project" value="UniProtKB-KW"/>
</dbReference>
<comment type="similarity">
    <text evidence="2">Belongs to the UVSSA family.</text>
</comment>
<evidence type="ECO:0000256" key="11">
    <source>
        <dbReference type="SAM" id="MobiDB-lite"/>
    </source>
</evidence>
<keyword evidence="5" id="KW-0227">DNA damage</keyword>
<accession>A0A6J1T617</accession>
<dbReference type="InterPro" id="IPR049408">
    <property type="entry name" value="UVSSA_N_a-solenoid_rpt"/>
</dbReference>
<evidence type="ECO:0000313" key="15">
    <source>
        <dbReference type="RefSeq" id="XP_052130472.1"/>
    </source>
</evidence>
<feature type="coiled-coil region" evidence="10">
    <location>
        <begin position="357"/>
        <end position="384"/>
    </location>
</feature>
<dbReference type="OrthoDB" id="5594015at2759"/>
<feature type="region of interest" description="Disordered" evidence="11">
    <location>
        <begin position="232"/>
        <end position="274"/>
    </location>
</feature>
<feature type="compositionally biased region" description="Basic and acidic residues" evidence="11">
    <location>
        <begin position="495"/>
        <end position="509"/>
    </location>
</feature>
<evidence type="ECO:0000256" key="6">
    <source>
        <dbReference type="ARBA" id="ARBA00022771"/>
    </source>
</evidence>
<dbReference type="InterPro" id="IPR049431">
    <property type="entry name" value="UVSSA_C"/>
</dbReference>
<comment type="subcellular location">
    <subcellularLocation>
        <location evidence="1">Chromosome</location>
    </subcellularLocation>
</comment>
<dbReference type="GO" id="GO:0005694">
    <property type="term" value="C:chromosome"/>
    <property type="evidence" value="ECO:0007669"/>
    <property type="project" value="UniProtKB-SubCell"/>
</dbReference>
<keyword evidence="8 10" id="KW-0175">Coiled coil</keyword>
<dbReference type="Proteomes" id="UP000504606">
    <property type="component" value="Unplaced"/>
</dbReference>
<dbReference type="PANTHER" id="PTHR28670">
    <property type="entry name" value="UV-STIMULATED SCAFFOLD PROTEIN A"/>
    <property type="match status" value="1"/>
</dbReference>
<feature type="compositionally biased region" description="Low complexity" evidence="11">
    <location>
        <begin position="476"/>
        <end position="492"/>
    </location>
</feature>
<evidence type="ECO:0000256" key="7">
    <source>
        <dbReference type="ARBA" id="ARBA00022833"/>
    </source>
</evidence>
<keyword evidence="13" id="KW-1185">Reference proteome</keyword>
<evidence type="ECO:0000256" key="5">
    <source>
        <dbReference type="ARBA" id="ARBA00022763"/>
    </source>
</evidence>
<dbReference type="GO" id="GO:0000993">
    <property type="term" value="F:RNA polymerase II complex binding"/>
    <property type="evidence" value="ECO:0007669"/>
    <property type="project" value="TreeGrafter"/>
</dbReference>
<proteinExistence type="inferred from homology"/>
<dbReference type="GeneID" id="113212566"/>
<evidence type="ECO:0000313" key="13">
    <source>
        <dbReference type="Proteomes" id="UP000504606"/>
    </source>
</evidence>
<evidence type="ECO:0000256" key="4">
    <source>
        <dbReference type="ARBA" id="ARBA00022723"/>
    </source>
</evidence>
<dbReference type="RefSeq" id="XP_052130472.1">
    <property type="nucleotide sequence ID" value="XM_052274512.1"/>
</dbReference>
<dbReference type="Pfam" id="PF20867">
    <property type="entry name" value="UVSSA_N"/>
    <property type="match status" value="1"/>
</dbReference>
<feature type="region of interest" description="Disordered" evidence="11">
    <location>
        <begin position="416"/>
        <end position="464"/>
    </location>
</feature>
<keyword evidence="9" id="KW-0234">DNA repair</keyword>
<evidence type="ECO:0000313" key="14">
    <source>
        <dbReference type="RefSeq" id="XP_026287104.1"/>
    </source>
</evidence>
<keyword evidence="4" id="KW-0479">Metal-binding</keyword>
<dbReference type="PANTHER" id="PTHR28670:SF1">
    <property type="entry name" value="UV-STIMULATED SCAFFOLD PROTEIN A"/>
    <property type="match status" value="1"/>
</dbReference>
<evidence type="ECO:0000256" key="9">
    <source>
        <dbReference type="ARBA" id="ARBA00023204"/>
    </source>
</evidence>
<feature type="compositionally biased region" description="Basic and acidic residues" evidence="11">
    <location>
        <begin position="232"/>
        <end position="254"/>
    </location>
</feature>
<feature type="region of interest" description="Disordered" evidence="11">
    <location>
        <begin position="476"/>
        <end position="526"/>
    </location>
</feature>
<protein>
    <submittedName>
        <fullName evidence="14 15">UV-stimulated scaffold protein A</fullName>
    </submittedName>
</protein>
<dbReference type="GO" id="GO:0006283">
    <property type="term" value="P:transcription-coupled nucleotide-excision repair"/>
    <property type="evidence" value="ECO:0007669"/>
    <property type="project" value="TreeGrafter"/>
</dbReference>
<evidence type="ECO:0000256" key="10">
    <source>
        <dbReference type="SAM" id="Coils"/>
    </source>
</evidence>
<dbReference type="InterPro" id="IPR018610">
    <property type="entry name" value="UVSSA"/>
</dbReference>
<dbReference type="AlphaFoldDB" id="A0A6J1T617"/>
<feature type="domain" description="UV-stimulated scaffold protein A C-terminal" evidence="12">
    <location>
        <begin position="533"/>
        <end position="637"/>
    </location>
</feature>
<dbReference type="Pfam" id="PF09740">
    <property type="entry name" value="DUF2043"/>
    <property type="match status" value="1"/>
</dbReference>
<dbReference type="RefSeq" id="XP_026287104.1">
    <property type="nucleotide sequence ID" value="XM_026431319.2"/>
</dbReference>
<keyword evidence="6" id="KW-0863">Zinc-finger</keyword>
<evidence type="ECO:0000259" key="12">
    <source>
        <dbReference type="Pfam" id="PF09740"/>
    </source>
</evidence>
<evidence type="ECO:0000256" key="1">
    <source>
        <dbReference type="ARBA" id="ARBA00004286"/>
    </source>
</evidence>
<keyword evidence="3" id="KW-0158">Chromosome</keyword>
<gene>
    <name evidence="14 15" type="primary">LOC113212566</name>
</gene>